<feature type="region of interest" description="Disordered" evidence="1">
    <location>
        <begin position="225"/>
        <end position="358"/>
    </location>
</feature>
<sequence>MVMMTDFSEGPLPNPLGCNPPPRPKTPPPPPEPEPEPEPVPKGPYRANAARLEFQPKKNTGDAAKAAQAAKALNGTGRGGNLKANPSYLTLSAFPVPGQAMDPSVVPVITDEEEVDDAATIVSSIMPGSRSVAQLTNFNEYGKVGSTAPSLKSGGSGGKHDKLIGSLGEGVGFTFKATCNFVHPNRQLPRTATRSRQPSMASSVNFDNQDEADLVERMNSVTSDGGWKSGWSVAGSQNGSFSGPSPSAEGRFDWDNNDDDDLAPEEAPATIYEEQEEDDLSPSRSMSPVRIGTNDSNNSSRSARSLKSRKSSLSMRMRANRDDPDTANTSAPTSPIRTSFDRALSMLGKSYEPEDPMSRAANIAAARRAFEEKEAAKDKRWAEYEAKKEERRRRSEARRPSNAVDSASESFEEKLMAAGFGTAFSNTQFINRFEEEEDNDSCDPFSPGPEQQYTTAQDTLFPAYEENEESDEYYVPRNKSVHRDVPMYQEYDFSQFQEQSQEETGLFPPLRTAMEQEEDKGLFPPPLQPVHQAQYYVIDGQTYDEYGELVEMPQEQADDMMGYSDASGRRLSKTKQAKGQINKFSAWGKTRMLRV</sequence>
<dbReference type="EMBL" id="ML996085">
    <property type="protein sequence ID" value="KAF2153137.1"/>
    <property type="molecule type" value="Genomic_DNA"/>
</dbReference>
<reference evidence="2" key="1">
    <citation type="journal article" date="2020" name="Stud. Mycol.">
        <title>101 Dothideomycetes genomes: a test case for predicting lifestyles and emergence of pathogens.</title>
        <authorList>
            <person name="Haridas S."/>
            <person name="Albert R."/>
            <person name="Binder M."/>
            <person name="Bloem J."/>
            <person name="Labutti K."/>
            <person name="Salamov A."/>
            <person name="Andreopoulos B."/>
            <person name="Baker S."/>
            <person name="Barry K."/>
            <person name="Bills G."/>
            <person name="Bluhm B."/>
            <person name="Cannon C."/>
            <person name="Castanera R."/>
            <person name="Culley D."/>
            <person name="Daum C."/>
            <person name="Ezra D."/>
            <person name="Gonzalez J."/>
            <person name="Henrissat B."/>
            <person name="Kuo A."/>
            <person name="Liang C."/>
            <person name="Lipzen A."/>
            <person name="Lutzoni F."/>
            <person name="Magnuson J."/>
            <person name="Mondo S."/>
            <person name="Nolan M."/>
            <person name="Ohm R."/>
            <person name="Pangilinan J."/>
            <person name="Park H.-J."/>
            <person name="Ramirez L."/>
            <person name="Alfaro M."/>
            <person name="Sun H."/>
            <person name="Tritt A."/>
            <person name="Yoshinaga Y."/>
            <person name="Zwiers L.-H."/>
            <person name="Turgeon B."/>
            <person name="Goodwin S."/>
            <person name="Spatafora J."/>
            <person name="Crous P."/>
            <person name="Grigoriev I."/>
        </authorList>
    </citation>
    <scope>NUCLEOTIDE SEQUENCE</scope>
    <source>
        <strain evidence="2">CBS 260.36</strain>
    </source>
</reference>
<dbReference type="AlphaFoldDB" id="A0A9P4J467"/>
<feature type="region of interest" description="Disordered" evidence="1">
    <location>
        <begin position="370"/>
        <end position="409"/>
    </location>
</feature>
<evidence type="ECO:0000313" key="3">
    <source>
        <dbReference type="Proteomes" id="UP000799439"/>
    </source>
</evidence>
<dbReference type="OrthoDB" id="3935414at2759"/>
<keyword evidence="3" id="KW-1185">Reference proteome</keyword>
<protein>
    <submittedName>
        <fullName evidence="2">Uncharacterized protein</fullName>
    </submittedName>
</protein>
<evidence type="ECO:0000256" key="1">
    <source>
        <dbReference type="SAM" id="MobiDB-lite"/>
    </source>
</evidence>
<feature type="compositionally biased region" description="Pro residues" evidence="1">
    <location>
        <begin position="12"/>
        <end position="42"/>
    </location>
</feature>
<feature type="compositionally biased region" description="Basic and acidic residues" evidence="1">
    <location>
        <begin position="370"/>
        <end position="399"/>
    </location>
</feature>
<proteinExistence type="predicted"/>
<accession>A0A9P4J467</accession>
<feature type="region of interest" description="Disordered" evidence="1">
    <location>
        <begin position="186"/>
        <end position="212"/>
    </location>
</feature>
<feature type="compositionally biased region" description="Acidic residues" evidence="1">
    <location>
        <begin position="255"/>
        <end position="264"/>
    </location>
</feature>
<name>A0A9P4J467_9PEZI</name>
<feature type="compositionally biased region" description="Polar residues" evidence="1">
    <location>
        <begin position="326"/>
        <end position="337"/>
    </location>
</feature>
<feature type="region of interest" description="Disordered" evidence="1">
    <location>
        <begin position="1"/>
        <end position="66"/>
    </location>
</feature>
<comment type="caution">
    <text evidence="2">The sequence shown here is derived from an EMBL/GenBank/DDBJ whole genome shotgun (WGS) entry which is preliminary data.</text>
</comment>
<feature type="compositionally biased region" description="Polar residues" evidence="1">
    <location>
        <begin position="188"/>
        <end position="207"/>
    </location>
</feature>
<dbReference type="Proteomes" id="UP000799439">
    <property type="component" value="Unassembled WGS sequence"/>
</dbReference>
<gene>
    <name evidence="2" type="ORF">K461DRAFT_293422</name>
</gene>
<organism evidence="2 3">
    <name type="scientific">Myriangium duriaei CBS 260.36</name>
    <dbReference type="NCBI Taxonomy" id="1168546"/>
    <lineage>
        <taxon>Eukaryota</taxon>
        <taxon>Fungi</taxon>
        <taxon>Dikarya</taxon>
        <taxon>Ascomycota</taxon>
        <taxon>Pezizomycotina</taxon>
        <taxon>Dothideomycetes</taxon>
        <taxon>Dothideomycetidae</taxon>
        <taxon>Myriangiales</taxon>
        <taxon>Myriangiaceae</taxon>
        <taxon>Myriangium</taxon>
    </lineage>
</organism>
<feature type="compositionally biased region" description="Polar residues" evidence="1">
    <location>
        <begin position="234"/>
        <end position="245"/>
    </location>
</feature>
<evidence type="ECO:0000313" key="2">
    <source>
        <dbReference type="EMBL" id="KAF2153137.1"/>
    </source>
</evidence>